<comment type="caution">
    <text evidence="2">The sequence shown here is derived from an EMBL/GenBank/DDBJ whole genome shotgun (WGS) entry which is preliminary data.</text>
</comment>
<keyword evidence="3" id="KW-1185">Reference proteome</keyword>
<keyword evidence="1" id="KW-0732">Signal</keyword>
<accession>A0A4Q4SIY9</accession>
<dbReference type="OrthoDB" id="3770800at2759"/>
<organism evidence="2 3">
    <name type="scientific">Alternaria arborescens</name>
    <dbReference type="NCBI Taxonomy" id="156630"/>
    <lineage>
        <taxon>Eukaryota</taxon>
        <taxon>Fungi</taxon>
        <taxon>Dikarya</taxon>
        <taxon>Ascomycota</taxon>
        <taxon>Pezizomycotina</taxon>
        <taxon>Dothideomycetes</taxon>
        <taxon>Pleosporomycetidae</taxon>
        <taxon>Pleosporales</taxon>
        <taxon>Pleosporineae</taxon>
        <taxon>Pleosporaceae</taxon>
        <taxon>Alternaria</taxon>
        <taxon>Alternaria sect. Alternaria</taxon>
    </lineage>
</organism>
<evidence type="ECO:0000313" key="2">
    <source>
        <dbReference type="EMBL" id="RYO70625.1"/>
    </source>
</evidence>
<protein>
    <submittedName>
        <fullName evidence="2">Uncharacterized protein</fullName>
    </submittedName>
</protein>
<feature type="signal peptide" evidence="1">
    <location>
        <begin position="1"/>
        <end position="19"/>
    </location>
</feature>
<proteinExistence type="predicted"/>
<gene>
    <name evidence="2" type="ORF">AA0113_g2737</name>
</gene>
<dbReference type="AlphaFoldDB" id="A0A4Q4SIY9"/>
<dbReference type="Proteomes" id="UP000293823">
    <property type="component" value="Unassembled WGS sequence"/>
</dbReference>
<feature type="chain" id="PRO_5020895850" evidence="1">
    <location>
        <begin position="20"/>
        <end position="114"/>
    </location>
</feature>
<reference evidence="3" key="1">
    <citation type="journal article" date="2019" name="bioRxiv">
        <title>Genomics, evolutionary history and diagnostics of the Alternaria alternata species group including apple and Asian pear pathotypes.</title>
        <authorList>
            <person name="Armitage A.D."/>
            <person name="Cockerton H.M."/>
            <person name="Sreenivasaprasad S."/>
            <person name="Woodhall J.W."/>
            <person name="Lane C.R."/>
            <person name="Harrison R.J."/>
            <person name="Clarkson J.P."/>
        </authorList>
    </citation>
    <scope>NUCLEOTIDE SEQUENCE [LARGE SCALE GENOMIC DNA]</scope>
    <source>
        <strain evidence="3">RGR 97.0016</strain>
    </source>
</reference>
<sequence>MHLFTFTAILASAVTTASAAGCYSETGPGWGDLRQAANNAADAVCNGNSGGVAGNFDGNSKYACRNLGETMKAECTQSPPPLGVMYAPVAWTSVIDRSDVSLGHGNRISQRPGL</sequence>
<dbReference type="EMBL" id="PEJP01000009">
    <property type="protein sequence ID" value="RYO70625.1"/>
    <property type="molecule type" value="Genomic_DNA"/>
</dbReference>
<evidence type="ECO:0000313" key="3">
    <source>
        <dbReference type="Proteomes" id="UP000293823"/>
    </source>
</evidence>
<evidence type="ECO:0000256" key="1">
    <source>
        <dbReference type="SAM" id="SignalP"/>
    </source>
</evidence>
<name>A0A4Q4SIY9_9PLEO</name>